<dbReference type="Proteomes" id="UP001371456">
    <property type="component" value="Unassembled WGS sequence"/>
</dbReference>
<comment type="caution">
    <text evidence="2">The sequence shown here is derived from an EMBL/GenBank/DDBJ whole genome shotgun (WGS) entry which is preliminary data.</text>
</comment>
<reference evidence="2 3" key="1">
    <citation type="submission" date="2024-02" db="EMBL/GenBank/DDBJ databases">
        <title>de novo genome assembly of Solanum bulbocastanum strain 11H21.</title>
        <authorList>
            <person name="Hosaka A.J."/>
        </authorList>
    </citation>
    <scope>NUCLEOTIDE SEQUENCE [LARGE SCALE GENOMIC DNA]</scope>
    <source>
        <tissue evidence="2">Young leaves</tissue>
    </source>
</reference>
<proteinExistence type="predicted"/>
<dbReference type="EMBL" id="JBANQN010000001">
    <property type="protein sequence ID" value="KAK6803378.1"/>
    <property type="molecule type" value="Genomic_DNA"/>
</dbReference>
<accession>A0AAN8U7G4</accession>
<evidence type="ECO:0000313" key="2">
    <source>
        <dbReference type="EMBL" id="KAK6803378.1"/>
    </source>
</evidence>
<name>A0AAN8U7G4_SOLBU</name>
<dbReference type="AlphaFoldDB" id="A0AAN8U7G4"/>
<sequence length="82" mass="9327">MHVTVADGQRRPRGRHIYKQTRTASESQRPILMKDSAFGETSHVGLVKNKDNSKKSSTWRTYEGERPYVGYSGSIKRNFGPT</sequence>
<evidence type="ECO:0000313" key="3">
    <source>
        <dbReference type="Proteomes" id="UP001371456"/>
    </source>
</evidence>
<protein>
    <submittedName>
        <fullName evidence="2">Uncharacterized protein</fullName>
    </submittedName>
</protein>
<gene>
    <name evidence="2" type="ORF">RDI58_001162</name>
</gene>
<evidence type="ECO:0000256" key="1">
    <source>
        <dbReference type="SAM" id="MobiDB-lite"/>
    </source>
</evidence>
<feature type="region of interest" description="Disordered" evidence="1">
    <location>
        <begin position="1"/>
        <end position="27"/>
    </location>
</feature>
<keyword evidence="3" id="KW-1185">Reference proteome</keyword>
<organism evidence="2 3">
    <name type="scientific">Solanum bulbocastanum</name>
    <name type="common">Wild potato</name>
    <dbReference type="NCBI Taxonomy" id="147425"/>
    <lineage>
        <taxon>Eukaryota</taxon>
        <taxon>Viridiplantae</taxon>
        <taxon>Streptophyta</taxon>
        <taxon>Embryophyta</taxon>
        <taxon>Tracheophyta</taxon>
        <taxon>Spermatophyta</taxon>
        <taxon>Magnoliopsida</taxon>
        <taxon>eudicotyledons</taxon>
        <taxon>Gunneridae</taxon>
        <taxon>Pentapetalae</taxon>
        <taxon>asterids</taxon>
        <taxon>lamiids</taxon>
        <taxon>Solanales</taxon>
        <taxon>Solanaceae</taxon>
        <taxon>Solanoideae</taxon>
        <taxon>Solaneae</taxon>
        <taxon>Solanum</taxon>
    </lineage>
</organism>